<evidence type="ECO:0000313" key="3">
    <source>
        <dbReference type="Proteomes" id="UP001634393"/>
    </source>
</evidence>
<comment type="caution">
    <text evidence="2">The sequence shown here is derived from an EMBL/GenBank/DDBJ whole genome shotgun (WGS) entry which is preliminary data.</text>
</comment>
<organism evidence="2 3">
    <name type="scientific">Penstemon smallii</name>
    <dbReference type="NCBI Taxonomy" id="265156"/>
    <lineage>
        <taxon>Eukaryota</taxon>
        <taxon>Viridiplantae</taxon>
        <taxon>Streptophyta</taxon>
        <taxon>Embryophyta</taxon>
        <taxon>Tracheophyta</taxon>
        <taxon>Spermatophyta</taxon>
        <taxon>Magnoliopsida</taxon>
        <taxon>eudicotyledons</taxon>
        <taxon>Gunneridae</taxon>
        <taxon>Pentapetalae</taxon>
        <taxon>asterids</taxon>
        <taxon>lamiids</taxon>
        <taxon>Lamiales</taxon>
        <taxon>Plantaginaceae</taxon>
        <taxon>Cheloneae</taxon>
        <taxon>Penstemon</taxon>
    </lineage>
</organism>
<name>A0ABD3U736_9LAMI</name>
<keyword evidence="1" id="KW-1133">Transmembrane helix</keyword>
<evidence type="ECO:0000313" key="2">
    <source>
        <dbReference type="EMBL" id="KAL3844162.1"/>
    </source>
</evidence>
<accession>A0ABD3U736</accession>
<protein>
    <submittedName>
        <fullName evidence="2">Uncharacterized protein</fullName>
    </submittedName>
</protein>
<dbReference type="Proteomes" id="UP001634393">
    <property type="component" value="Unassembled WGS sequence"/>
</dbReference>
<dbReference type="PANTHER" id="PTHR36060">
    <property type="entry name" value="OS02G0272400 PROTEIN"/>
    <property type="match status" value="1"/>
</dbReference>
<keyword evidence="1" id="KW-0812">Transmembrane</keyword>
<dbReference type="AlphaFoldDB" id="A0ABD3U736"/>
<sequence length="102" mass="11763">MAVIGDALRLAFMQKHEYARLRDEENAWGKLQKPLISLSVALISLSVLVSTVVGFILKQHIRKLVAFIELCTKRSQTLGEGSFYKILQLLIQERREKNKYFL</sequence>
<dbReference type="EMBL" id="JBJXBP010000002">
    <property type="protein sequence ID" value="KAL3844162.1"/>
    <property type="molecule type" value="Genomic_DNA"/>
</dbReference>
<keyword evidence="3" id="KW-1185">Reference proteome</keyword>
<gene>
    <name evidence="2" type="ORF">ACJIZ3_001565</name>
</gene>
<feature type="transmembrane region" description="Helical" evidence="1">
    <location>
        <begin position="35"/>
        <end position="57"/>
    </location>
</feature>
<dbReference type="PANTHER" id="PTHR36060:SF1">
    <property type="entry name" value="OS02G0272400 PROTEIN"/>
    <property type="match status" value="1"/>
</dbReference>
<reference evidence="2 3" key="1">
    <citation type="submission" date="2024-12" db="EMBL/GenBank/DDBJ databases">
        <title>The unique morphological basis and parallel evolutionary history of personate flowers in Penstemon.</title>
        <authorList>
            <person name="Depatie T.H."/>
            <person name="Wessinger C.A."/>
        </authorList>
    </citation>
    <scope>NUCLEOTIDE SEQUENCE [LARGE SCALE GENOMIC DNA]</scope>
    <source>
        <strain evidence="2">WTNN_2</strain>
        <tissue evidence="2">Leaf</tissue>
    </source>
</reference>
<evidence type="ECO:0000256" key="1">
    <source>
        <dbReference type="SAM" id="Phobius"/>
    </source>
</evidence>
<keyword evidence="1" id="KW-0472">Membrane</keyword>
<proteinExistence type="predicted"/>